<dbReference type="PANTHER" id="PTHR43547">
    <property type="entry name" value="TWO-COMPONENT HISTIDINE KINASE"/>
    <property type="match status" value="1"/>
</dbReference>
<dbReference type="Gene3D" id="3.30.565.10">
    <property type="entry name" value="Histidine kinase-like ATPase, C-terminal domain"/>
    <property type="match status" value="1"/>
</dbReference>
<dbReference type="CDD" id="cd00075">
    <property type="entry name" value="HATPase"/>
    <property type="match status" value="1"/>
</dbReference>
<evidence type="ECO:0000256" key="4">
    <source>
        <dbReference type="SAM" id="Coils"/>
    </source>
</evidence>
<dbReference type="InterPro" id="IPR011047">
    <property type="entry name" value="Quinoprotein_ADH-like_sf"/>
</dbReference>
<dbReference type="Gene3D" id="2.60.40.10">
    <property type="entry name" value="Immunoglobulins"/>
    <property type="match status" value="1"/>
</dbReference>
<accession>A0A0C1QG53</accession>
<dbReference type="CDD" id="cd00082">
    <property type="entry name" value="HisKA"/>
    <property type="match status" value="1"/>
</dbReference>
<dbReference type="PANTHER" id="PTHR43547:SF2">
    <property type="entry name" value="HYBRID SIGNAL TRANSDUCTION HISTIDINE KINASE C"/>
    <property type="match status" value="1"/>
</dbReference>
<evidence type="ECO:0000259" key="6">
    <source>
        <dbReference type="PROSITE" id="PS50109"/>
    </source>
</evidence>
<dbReference type="Pfam" id="PF02518">
    <property type="entry name" value="HATPase_c"/>
    <property type="match status" value="1"/>
</dbReference>
<dbReference type="InterPro" id="IPR036890">
    <property type="entry name" value="HATPase_C_sf"/>
</dbReference>
<dbReference type="InterPro" id="IPR011123">
    <property type="entry name" value="Y_Y_Y"/>
</dbReference>
<feature type="transmembrane region" description="Helical" evidence="5">
    <location>
        <begin position="7"/>
        <end position="27"/>
    </location>
</feature>
<dbReference type="SUPFAM" id="SSF55781">
    <property type="entry name" value="GAF domain-like"/>
    <property type="match status" value="1"/>
</dbReference>
<evidence type="ECO:0000313" key="7">
    <source>
        <dbReference type="EMBL" id="KID58310.1"/>
    </source>
</evidence>
<dbReference type="GO" id="GO:0000155">
    <property type="term" value="F:phosphorelay sensor kinase activity"/>
    <property type="evidence" value="ECO:0007669"/>
    <property type="project" value="InterPro"/>
</dbReference>
<dbReference type="SMART" id="SM00065">
    <property type="entry name" value="GAF"/>
    <property type="match status" value="1"/>
</dbReference>
<dbReference type="InterPro" id="IPR015943">
    <property type="entry name" value="WD40/YVTN_repeat-like_dom_sf"/>
</dbReference>
<feature type="domain" description="Histidine kinase" evidence="6">
    <location>
        <begin position="1057"/>
        <end position="1289"/>
    </location>
</feature>
<evidence type="ECO:0000256" key="2">
    <source>
        <dbReference type="ARBA" id="ARBA00012438"/>
    </source>
</evidence>
<dbReference type="InterPro" id="IPR003594">
    <property type="entry name" value="HATPase_dom"/>
</dbReference>
<comment type="catalytic activity">
    <reaction evidence="1">
        <text>ATP + protein L-histidine = ADP + protein N-phospho-L-histidine.</text>
        <dbReference type="EC" id="2.7.13.3"/>
    </reaction>
</comment>
<dbReference type="SMART" id="SM00387">
    <property type="entry name" value="HATPase_c"/>
    <property type="match status" value="1"/>
</dbReference>
<dbReference type="PRINTS" id="PR00344">
    <property type="entry name" value="BCTRLSENSOR"/>
</dbReference>
<proteinExistence type="predicted"/>
<dbReference type="Proteomes" id="UP000031327">
    <property type="component" value="Unassembled WGS sequence"/>
</dbReference>
<feature type="coiled-coil region" evidence="4">
    <location>
        <begin position="1018"/>
        <end position="1048"/>
    </location>
</feature>
<dbReference type="Gene3D" id="2.130.10.10">
    <property type="entry name" value="YVTN repeat-like/Quinoprotein amine dehydrogenase"/>
    <property type="match status" value="3"/>
</dbReference>
<dbReference type="Pfam" id="PF07495">
    <property type="entry name" value="Y_Y_Y"/>
    <property type="match status" value="1"/>
</dbReference>
<reference evidence="7 8" key="1">
    <citation type="submission" date="2014-12" db="EMBL/GenBank/DDBJ databases">
        <title>Draft Genome Sequence of Pseudoalteromonas luteoviolacea HI1.</title>
        <authorList>
            <person name="Asahina A.Y."/>
            <person name="Hadfield M.G."/>
        </authorList>
    </citation>
    <scope>NUCLEOTIDE SEQUENCE [LARGE SCALE GENOMIC DNA]</scope>
    <source>
        <strain evidence="7 8">HI1</strain>
    </source>
</reference>
<dbReference type="EMBL" id="JWIC01000004">
    <property type="protein sequence ID" value="KID58310.1"/>
    <property type="molecule type" value="Genomic_DNA"/>
</dbReference>
<evidence type="ECO:0000256" key="5">
    <source>
        <dbReference type="SAM" id="Phobius"/>
    </source>
</evidence>
<evidence type="ECO:0000313" key="8">
    <source>
        <dbReference type="Proteomes" id="UP000031327"/>
    </source>
</evidence>
<dbReference type="InterPro" id="IPR029016">
    <property type="entry name" value="GAF-like_dom_sf"/>
</dbReference>
<dbReference type="SUPFAM" id="SSF55874">
    <property type="entry name" value="ATPase domain of HSP90 chaperone/DNA topoisomerase II/histidine kinase"/>
    <property type="match status" value="1"/>
</dbReference>
<gene>
    <name evidence="7" type="ORF">JF50_06445</name>
</gene>
<comment type="caution">
    <text evidence="7">The sequence shown here is derived from an EMBL/GenBank/DDBJ whole genome shotgun (WGS) entry which is preliminary data.</text>
</comment>
<dbReference type="InterPro" id="IPR003661">
    <property type="entry name" value="HisK_dim/P_dom"/>
</dbReference>
<dbReference type="InterPro" id="IPR003018">
    <property type="entry name" value="GAF"/>
</dbReference>
<organism evidence="7 8">
    <name type="scientific">Pseudoalteromonas luteoviolacea</name>
    <dbReference type="NCBI Taxonomy" id="43657"/>
    <lineage>
        <taxon>Bacteria</taxon>
        <taxon>Pseudomonadati</taxon>
        <taxon>Pseudomonadota</taxon>
        <taxon>Gammaproteobacteria</taxon>
        <taxon>Alteromonadales</taxon>
        <taxon>Pseudoalteromonadaceae</taxon>
        <taxon>Pseudoalteromonas</taxon>
    </lineage>
</organism>
<keyword evidence="5" id="KW-0812">Transmembrane</keyword>
<dbReference type="InterPro" id="IPR004358">
    <property type="entry name" value="Sig_transdc_His_kin-like_C"/>
</dbReference>
<evidence type="ECO:0000256" key="3">
    <source>
        <dbReference type="ARBA" id="ARBA00022553"/>
    </source>
</evidence>
<keyword evidence="5" id="KW-0472">Membrane</keyword>
<dbReference type="InterPro" id="IPR013783">
    <property type="entry name" value="Ig-like_fold"/>
</dbReference>
<keyword evidence="5" id="KW-1133">Transmembrane helix</keyword>
<dbReference type="PROSITE" id="PS50109">
    <property type="entry name" value="HIS_KIN"/>
    <property type="match status" value="1"/>
</dbReference>
<protein>
    <recommendedName>
        <fullName evidence="2">histidine kinase</fullName>
        <ecNumber evidence="2">2.7.13.3</ecNumber>
    </recommendedName>
</protein>
<evidence type="ECO:0000256" key="1">
    <source>
        <dbReference type="ARBA" id="ARBA00000085"/>
    </source>
</evidence>
<dbReference type="Gene3D" id="3.30.450.40">
    <property type="match status" value="1"/>
</dbReference>
<dbReference type="SUPFAM" id="SSF50998">
    <property type="entry name" value="Quinoprotein alcohol dehydrogenase-like"/>
    <property type="match status" value="1"/>
</dbReference>
<keyword evidence="3" id="KW-0597">Phosphoprotein</keyword>
<dbReference type="InterPro" id="IPR005467">
    <property type="entry name" value="His_kinase_dom"/>
</dbReference>
<name>A0A0C1QG53_9GAMM</name>
<sequence>MNAGVTLRIIICLFITLNVCFSSIALANTQKNLDAGQGAFFDLGELIFQQVGDSEKIPKGVITAMTQDSRGFIWIGTQFGLIRYDGYRFKRFGHNPQDPSSLPGNFVRALWAGQNGKLWIGTFSDGVAMFDPNNNQFHHYKYDAANTNSLSNNNIRALVGDNQGNIFIASNDGLDHIDSATGKVTRLDNILGCDEPLKTSRMRSVLLGENRTLWLGTQLGLCQITLPYPISHNIKPGSPALTGKTYGAFNGKNVFRLYLADDNAVWVGTTDDGAAKVSTNDNIVEWVSHTPNNLKSLSHHWVNGIVQPASDEIWLSTSGGGITVVDASSTRVKRHIRHEPLNEYSIPLDTMGAMLVDDSGVVWVGTWGGGLSRYNPQNGAFRKFVRGLDSTNMLTHEDVRSFVELNNGQIWVGTAQSGIDIISPQLGVIGGFRPEPENPKALAEGYVRVMRQTSDGSVWVGTTNKGLHRYDFVQQRFFRYNTADGLPSIQIVTLQETPGDKLWVGTGEGVALINTHTNQVEDISDFSGSELFMGKSILSFAYDHNDRLWVGTRNGLLVIFIKAKKVLEISLEADTTTTLSDNYINSLLLDSQQNLIVATPHGLDRLVNFNGRYAEFESLNTLVGRPVGTAGNLLEDAQGRIWNGYGWLDPNQGTWQNLARADDWDVGTMWTGSYIKLRDGTMLFGGTKGILLMRPLLWQSWQYQPKLVISELEIDNQVIPIPEQLVLPADTKSFSIEFAALDFTSPEHNLYAYKLEGFDEKWIYTDASKRRITYTRLPPGNYHLHIKGSNRKGNWSDHQIDLLIVQQPKWFETIWIKLSLFVLIALAFYGFYRWRVKELKQQQMALDSLVQSRTENISMLGKIGQEITSTLHLGSVLERVYKHVNELMNADVFVVGILDAPGQRILCQLAIEQGEKLPPFEYSLTDLRRPAVWCINNQSELVINRVEELKLYVEYVAAPVSGANTESLIYLPLLIDKQVLGCITVQSFKKSAFSDNDVQMLRTIANYTAIALANAESVEKLESTFAQLKEAHENLQQTQDQLVQQEKMAGLGRLVSGVAHEINTPLGISITASSHAMKELGECQGLFDSSKLTKNKLHAFLEVMNESLYLLESNLSRAAQLVKNFKQVAVDQSIEERGEVNLGQYLEDTLMSLKPKWKHTEIVVETDFDDSTVLSTYPGAFAQVLTNLIENAVRHGFEEGKKAGKIDISLQRTASHIEWCFEDNGVGMSKETLAKVFDPFYTTRRSAGGTGLGMHIVYNIVTQKLHGEITCHSAHNQGCRFVIKLPIRNSSVN</sequence>
<dbReference type="EC" id="2.7.13.3" evidence="2"/>
<dbReference type="InterPro" id="IPR011110">
    <property type="entry name" value="Reg_prop"/>
</dbReference>
<keyword evidence="4" id="KW-0175">Coiled coil</keyword>
<dbReference type="Pfam" id="PF13185">
    <property type="entry name" value="GAF_2"/>
    <property type="match status" value="1"/>
</dbReference>
<dbReference type="SUPFAM" id="SSF63829">
    <property type="entry name" value="Calcium-dependent phosphotriesterase"/>
    <property type="match status" value="1"/>
</dbReference>
<dbReference type="Pfam" id="PF07494">
    <property type="entry name" value="Reg_prop"/>
    <property type="match status" value="2"/>
</dbReference>
<dbReference type="Gene3D" id="1.10.287.130">
    <property type="match status" value="1"/>
</dbReference>